<reference evidence="5 6" key="2">
    <citation type="submission" date="2018-11" db="EMBL/GenBank/DDBJ databases">
        <authorList>
            <consortium name="Pathogen Informatics"/>
        </authorList>
    </citation>
    <scope>NUCLEOTIDE SEQUENCE [LARGE SCALE GENOMIC DNA]</scope>
</reference>
<dbReference type="AlphaFoldDB" id="A0A183CWH5"/>
<proteinExistence type="inferred from homology"/>
<protein>
    <recommendedName>
        <fullName evidence="2">glucuronosyltransferase</fullName>
        <ecNumber evidence="2">2.4.1.17</ecNumber>
    </recommendedName>
</protein>
<dbReference type="EC" id="2.4.1.17" evidence="2"/>
<dbReference type="InterPro" id="IPR050271">
    <property type="entry name" value="UDP-glycosyltransferase"/>
</dbReference>
<dbReference type="WBParaSite" id="GPUH_0000081601-mRNA-1">
    <property type="protein sequence ID" value="GPUH_0000081601-mRNA-1"/>
    <property type="gene ID" value="GPUH_0000081601"/>
</dbReference>
<keyword evidence="3" id="KW-0328">Glycosyltransferase</keyword>
<dbReference type="PANTHER" id="PTHR48043:SF145">
    <property type="entry name" value="FI06409P-RELATED"/>
    <property type="match status" value="1"/>
</dbReference>
<keyword evidence="4" id="KW-0808">Transferase</keyword>
<accession>A0A183CWH5</accession>
<gene>
    <name evidence="5" type="ORF">GPUH_LOCUS816</name>
</gene>
<evidence type="ECO:0000256" key="2">
    <source>
        <dbReference type="ARBA" id="ARBA00012544"/>
    </source>
</evidence>
<dbReference type="SUPFAM" id="SSF53756">
    <property type="entry name" value="UDP-Glycosyltransferase/glycogen phosphorylase"/>
    <property type="match status" value="1"/>
</dbReference>
<evidence type="ECO:0000313" key="6">
    <source>
        <dbReference type="Proteomes" id="UP000271098"/>
    </source>
</evidence>
<name>A0A183CWH5_9BILA</name>
<comment type="similarity">
    <text evidence="1">Belongs to the UDP-glycosyltransferase family.</text>
</comment>
<sequence length="197" mass="22077">MLLWPLLTTVFLFISGLPVGAYKILIFSPRFGRSHVKFMGAVADILAEAGHNVTVFLPIMSPLVTTNGTKGPVRTITVPTHPEVMRWCSDTSFIHNGWSQKTASLSGLLAVSFQNFEIHRFLNKRRDLQLTSGMSDMFTLACESVLEHTNVLEELKAEKFDLAMMEIFDGCPIGFAKFFCASSFLFCPEISEKNRDF</sequence>
<evidence type="ECO:0000256" key="3">
    <source>
        <dbReference type="ARBA" id="ARBA00022676"/>
    </source>
</evidence>
<dbReference type="EMBL" id="UYRT01000829">
    <property type="protein sequence ID" value="VDK28792.1"/>
    <property type="molecule type" value="Genomic_DNA"/>
</dbReference>
<evidence type="ECO:0000313" key="7">
    <source>
        <dbReference type="WBParaSite" id="GPUH_0000081601-mRNA-1"/>
    </source>
</evidence>
<reference evidence="7" key="1">
    <citation type="submission" date="2016-06" db="UniProtKB">
        <authorList>
            <consortium name="WormBaseParasite"/>
        </authorList>
    </citation>
    <scope>IDENTIFICATION</scope>
</reference>
<evidence type="ECO:0000313" key="5">
    <source>
        <dbReference type="EMBL" id="VDK28792.1"/>
    </source>
</evidence>
<dbReference type="OrthoDB" id="5835829at2759"/>
<keyword evidence="6" id="KW-1185">Reference proteome</keyword>
<dbReference type="GO" id="GO:0015020">
    <property type="term" value="F:glucuronosyltransferase activity"/>
    <property type="evidence" value="ECO:0007669"/>
    <property type="project" value="UniProtKB-EC"/>
</dbReference>
<dbReference type="PANTHER" id="PTHR48043">
    <property type="entry name" value="EG:EG0003.4 PROTEIN-RELATED"/>
    <property type="match status" value="1"/>
</dbReference>
<evidence type="ECO:0000256" key="1">
    <source>
        <dbReference type="ARBA" id="ARBA00009995"/>
    </source>
</evidence>
<evidence type="ECO:0000256" key="4">
    <source>
        <dbReference type="ARBA" id="ARBA00022679"/>
    </source>
</evidence>
<organism evidence="7">
    <name type="scientific">Gongylonema pulchrum</name>
    <dbReference type="NCBI Taxonomy" id="637853"/>
    <lineage>
        <taxon>Eukaryota</taxon>
        <taxon>Metazoa</taxon>
        <taxon>Ecdysozoa</taxon>
        <taxon>Nematoda</taxon>
        <taxon>Chromadorea</taxon>
        <taxon>Rhabditida</taxon>
        <taxon>Spirurina</taxon>
        <taxon>Spiruromorpha</taxon>
        <taxon>Spiruroidea</taxon>
        <taxon>Gongylonematidae</taxon>
        <taxon>Gongylonema</taxon>
    </lineage>
</organism>
<dbReference type="Proteomes" id="UP000271098">
    <property type="component" value="Unassembled WGS sequence"/>
</dbReference>